<gene>
    <name evidence="3" type="ORF">JOF39_001246</name>
</gene>
<dbReference type="GO" id="GO:0051301">
    <property type="term" value="P:cell division"/>
    <property type="evidence" value="ECO:0007669"/>
    <property type="project" value="UniProtKB-KW"/>
</dbReference>
<dbReference type="EMBL" id="JAGIOJ010000001">
    <property type="protein sequence ID" value="MBP2398165.1"/>
    <property type="molecule type" value="Genomic_DNA"/>
</dbReference>
<comment type="caution">
    <text evidence="3">The sequence shown here is derived from an EMBL/GenBank/DDBJ whole genome shotgun (WGS) entry which is preliminary data.</text>
</comment>
<evidence type="ECO:0000313" key="4">
    <source>
        <dbReference type="Proteomes" id="UP001195422"/>
    </source>
</evidence>
<sequence length="131" mass="13015">MGKRTALRVIGLVAALSVIGVGIAALAQLLSGPSQRDLGPGIVVHQSEAPGAGTGFPEPTGTPADPSATPTQSKDPKASASASPTRSPSASTTPKPSKTSSPKPTQGPVKPLPPKAPSNDDDDDGDDDDDD</sequence>
<protein>
    <submittedName>
        <fullName evidence="3">Cell division septation protein DedD</fullName>
    </submittedName>
</protein>
<keyword evidence="2" id="KW-0472">Membrane</keyword>
<dbReference type="RefSeq" id="WP_188949642.1">
    <property type="nucleotide sequence ID" value="NZ_BMPH01000016.1"/>
</dbReference>
<feature type="region of interest" description="Disordered" evidence="1">
    <location>
        <begin position="32"/>
        <end position="131"/>
    </location>
</feature>
<keyword evidence="2" id="KW-1133">Transmembrane helix</keyword>
<proteinExistence type="predicted"/>
<evidence type="ECO:0000256" key="1">
    <source>
        <dbReference type="SAM" id="MobiDB-lite"/>
    </source>
</evidence>
<keyword evidence="2" id="KW-0812">Transmembrane</keyword>
<evidence type="ECO:0000313" key="3">
    <source>
        <dbReference type="EMBL" id="MBP2398165.1"/>
    </source>
</evidence>
<feature type="compositionally biased region" description="Acidic residues" evidence="1">
    <location>
        <begin position="119"/>
        <end position="131"/>
    </location>
</feature>
<feature type="transmembrane region" description="Helical" evidence="2">
    <location>
        <begin position="6"/>
        <end position="27"/>
    </location>
</feature>
<feature type="compositionally biased region" description="Low complexity" evidence="1">
    <location>
        <begin position="78"/>
        <end position="104"/>
    </location>
</feature>
<keyword evidence="3" id="KW-0131">Cell cycle</keyword>
<reference evidence="3 4" key="1">
    <citation type="submission" date="2021-03" db="EMBL/GenBank/DDBJ databases">
        <title>Sequencing the genomes of 1000 actinobacteria strains.</title>
        <authorList>
            <person name="Klenk H.-P."/>
        </authorList>
    </citation>
    <scope>NUCLEOTIDE SEQUENCE [LARGE SCALE GENOMIC DNA]</scope>
    <source>
        <strain evidence="3 4">DSM 20168</strain>
    </source>
</reference>
<keyword evidence="3" id="KW-0132">Cell division</keyword>
<dbReference type="Proteomes" id="UP001195422">
    <property type="component" value="Unassembled WGS sequence"/>
</dbReference>
<accession>A0ABS4XP74</accession>
<evidence type="ECO:0000256" key="2">
    <source>
        <dbReference type="SAM" id="Phobius"/>
    </source>
</evidence>
<name>A0ABS4XP74_GLUPR</name>
<keyword evidence="4" id="KW-1185">Reference proteome</keyword>
<organism evidence="3 4">
    <name type="scientific">Glutamicibacter protophormiae</name>
    <name type="common">Brevibacterium protophormiae</name>
    <dbReference type="NCBI Taxonomy" id="37930"/>
    <lineage>
        <taxon>Bacteria</taxon>
        <taxon>Bacillati</taxon>
        <taxon>Actinomycetota</taxon>
        <taxon>Actinomycetes</taxon>
        <taxon>Micrococcales</taxon>
        <taxon>Micrococcaceae</taxon>
        <taxon>Glutamicibacter</taxon>
    </lineage>
</organism>